<protein>
    <submittedName>
        <fullName evidence="2">SAM-dependent methyltransferase</fullName>
    </submittedName>
</protein>
<dbReference type="Proteomes" id="UP000562352">
    <property type="component" value="Unassembled WGS sequence"/>
</dbReference>
<evidence type="ECO:0000313" key="2">
    <source>
        <dbReference type="EMBL" id="MBB5963533.1"/>
    </source>
</evidence>
<sequence length="389" mass="43612">MTQPVQEATRADIAAIDISDICTPEYTVTLERIRYEAALVLSRIAMRHLFATGEAVHDPKAPPPSTGSERQPYFFRKRLIEYLADRGDLVRDGYAYRPTPELARRAQAREDAYLAGVSSPDTATMVALRAVESVAGEVLRGRDGLAAMEERIGVAETWRIWQYLMVDVAPKQTCNSLVARVLDQRLRAGDPIVVFEGGAGVGATIRAALQIDGFRERARAIRHYGFTDISRELMRGARRMLQEEAPELLAVTSFDRVDLDDLDSYDDVPYLRDGSADLVILENVLHDVENLHEVLRSCHRILKPGGWLTFTSGNRTRPGVFFPCEVLQTSLHSYNRAVLDPPRRVNVGYLTQQEWARSLTDAGFPSFRAFPGESDLEFWPFGGFVAERP</sequence>
<reference evidence="2 3" key="1">
    <citation type="submission" date="2020-08" db="EMBL/GenBank/DDBJ databases">
        <title>Genomic Encyclopedia of Type Strains, Phase III (KMG-III): the genomes of soil and plant-associated and newly described type strains.</title>
        <authorList>
            <person name="Whitman W."/>
        </authorList>
    </citation>
    <scope>NUCLEOTIDE SEQUENCE [LARGE SCALE GENOMIC DNA]</scope>
    <source>
        <strain evidence="2 3">CECT 3303</strain>
    </source>
</reference>
<dbReference type="CDD" id="cd02440">
    <property type="entry name" value="AdoMet_MTases"/>
    <property type="match status" value="1"/>
</dbReference>
<proteinExistence type="predicted"/>
<keyword evidence="2" id="KW-0808">Transferase</keyword>
<dbReference type="SUPFAM" id="SSF53335">
    <property type="entry name" value="S-adenosyl-L-methionine-dependent methyltransferases"/>
    <property type="match status" value="1"/>
</dbReference>
<dbReference type="Gene3D" id="3.40.50.150">
    <property type="entry name" value="Vaccinia Virus protein VP39"/>
    <property type="match status" value="1"/>
</dbReference>
<dbReference type="Pfam" id="PF08242">
    <property type="entry name" value="Methyltransf_12"/>
    <property type="match status" value="1"/>
</dbReference>
<dbReference type="AlphaFoldDB" id="A0A841D3K2"/>
<keyword evidence="3" id="KW-1185">Reference proteome</keyword>
<keyword evidence="2" id="KW-0489">Methyltransferase</keyword>
<comment type="caution">
    <text evidence="2">The sequence shown here is derived from an EMBL/GenBank/DDBJ whole genome shotgun (WGS) entry which is preliminary data.</text>
</comment>
<organism evidence="2 3">
    <name type="scientific">Planomonospora venezuelensis</name>
    <dbReference type="NCBI Taxonomy" id="1999"/>
    <lineage>
        <taxon>Bacteria</taxon>
        <taxon>Bacillati</taxon>
        <taxon>Actinomycetota</taxon>
        <taxon>Actinomycetes</taxon>
        <taxon>Streptosporangiales</taxon>
        <taxon>Streptosporangiaceae</taxon>
        <taxon>Planomonospora</taxon>
    </lineage>
</organism>
<dbReference type="InterPro" id="IPR029063">
    <property type="entry name" value="SAM-dependent_MTases_sf"/>
</dbReference>
<dbReference type="EMBL" id="JACHJJ010000008">
    <property type="protein sequence ID" value="MBB5963533.1"/>
    <property type="molecule type" value="Genomic_DNA"/>
</dbReference>
<gene>
    <name evidence="2" type="ORF">FHS22_002813</name>
</gene>
<evidence type="ECO:0000313" key="3">
    <source>
        <dbReference type="Proteomes" id="UP000562352"/>
    </source>
</evidence>
<dbReference type="GO" id="GO:0032259">
    <property type="term" value="P:methylation"/>
    <property type="evidence" value="ECO:0007669"/>
    <property type="project" value="UniProtKB-KW"/>
</dbReference>
<dbReference type="RefSeq" id="WP_184941747.1">
    <property type="nucleotide sequence ID" value="NZ_BAAAWZ010000001.1"/>
</dbReference>
<dbReference type="InterPro" id="IPR013217">
    <property type="entry name" value="Methyltransf_12"/>
</dbReference>
<evidence type="ECO:0000259" key="1">
    <source>
        <dbReference type="Pfam" id="PF08242"/>
    </source>
</evidence>
<name>A0A841D3K2_PLAVE</name>
<dbReference type="GO" id="GO:0008168">
    <property type="term" value="F:methyltransferase activity"/>
    <property type="evidence" value="ECO:0007669"/>
    <property type="project" value="UniProtKB-KW"/>
</dbReference>
<feature type="domain" description="Methyltransferase type 12" evidence="1">
    <location>
        <begin position="198"/>
        <end position="308"/>
    </location>
</feature>
<accession>A0A841D3K2</accession>